<accession>A0ABR3V483</accession>
<evidence type="ECO:0008006" key="10">
    <source>
        <dbReference type="Google" id="ProtNLM"/>
    </source>
</evidence>
<evidence type="ECO:0000256" key="3">
    <source>
        <dbReference type="ARBA" id="ARBA00022723"/>
    </source>
</evidence>
<evidence type="ECO:0000256" key="5">
    <source>
        <dbReference type="ARBA" id="ARBA00022833"/>
    </source>
</evidence>
<keyword evidence="5" id="KW-0862">Zinc</keyword>
<dbReference type="PANTHER" id="PTHR15910">
    <property type="entry name" value="ARCHAEMETZINCIN"/>
    <property type="match status" value="1"/>
</dbReference>
<dbReference type="Gene3D" id="3.40.390.10">
    <property type="entry name" value="Collagenase (Catalytic Domain)"/>
    <property type="match status" value="1"/>
</dbReference>
<keyword evidence="9" id="KW-1185">Reference proteome</keyword>
<evidence type="ECO:0000256" key="1">
    <source>
        <dbReference type="ARBA" id="ARBA00001947"/>
    </source>
</evidence>
<dbReference type="CDD" id="cd11375">
    <property type="entry name" value="Peptidase_M54"/>
    <property type="match status" value="1"/>
</dbReference>
<keyword evidence="3" id="KW-0479">Metal-binding</keyword>
<evidence type="ECO:0000313" key="8">
    <source>
        <dbReference type="EMBL" id="KAL1836540.1"/>
    </source>
</evidence>
<protein>
    <recommendedName>
        <fullName evidence="10">Archaemetzincin-2</fullName>
    </recommendedName>
</protein>
<comment type="caution">
    <text evidence="8">The sequence shown here is derived from an EMBL/GenBank/DDBJ whole genome shotgun (WGS) entry which is preliminary data.</text>
</comment>
<gene>
    <name evidence="8" type="ORF">VTJ49DRAFT_5037</name>
</gene>
<evidence type="ECO:0000256" key="6">
    <source>
        <dbReference type="ARBA" id="ARBA00023049"/>
    </source>
</evidence>
<evidence type="ECO:0000313" key="9">
    <source>
        <dbReference type="Proteomes" id="UP001583172"/>
    </source>
</evidence>
<dbReference type="SUPFAM" id="SSF55486">
    <property type="entry name" value="Metalloproteases ('zincins'), catalytic domain"/>
    <property type="match status" value="1"/>
</dbReference>
<dbReference type="InterPro" id="IPR024079">
    <property type="entry name" value="MetalloPept_cat_dom_sf"/>
</dbReference>
<keyword evidence="4" id="KW-0378">Hydrolase</keyword>
<organism evidence="8 9">
    <name type="scientific">Humicola insolens</name>
    <name type="common">Soft-rot fungus</name>
    <dbReference type="NCBI Taxonomy" id="85995"/>
    <lineage>
        <taxon>Eukaryota</taxon>
        <taxon>Fungi</taxon>
        <taxon>Dikarya</taxon>
        <taxon>Ascomycota</taxon>
        <taxon>Pezizomycotina</taxon>
        <taxon>Sordariomycetes</taxon>
        <taxon>Sordariomycetidae</taxon>
        <taxon>Sordariales</taxon>
        <taxon>Chaetomiaceae</taxon>
        <taxon>Mycothermus</taxon>
    </lineage>
</organism>
<evidence type="ECO:0000256" key="2">
    <source>
        <dbReference type="ARBA" id="ARBA00022670"/>
    </source>
</evidence>
<keyword evidence="6" id="KW-0482">Metalloprotease</keyword>
<keyword evidence="2" id="KW-0645">Protease</keyword>
<feature type="compositionally biased region" description="Polar residues" evidence="7">
    <location>
        <begin position="32"/>
        <end position="45"/>
    </location>
</feature>
<dbReference type="InterPro" id="IPR012962">
    <property type="entry name" value="Pept_M54_archaemetzincn"/>
</dbReference>
<evidence type="ECO:0000256" key="7">
    <source>
        <dbReference type="SAM" id="MobiDB-lite"/>
    </source>
</evidence>
<dbReference type="Pfam" id="PF07998">
    <property type="entry name" value="Peptidase_M54"/>
    <property type="match status" value="1"/>
</dbReference>
<feature type="region of interest" description="Disordered" evidence="7">
    <location>
        <begin position="16"/>
        <end position="45"/>
    </location>
</feature>
<dbReference type="Proteomes" id="UP001583172">
    <property type="component" value="Unassembled WGS sequence"/>
</dbReference>
<reference evidence="8 9" key="1">
    <citation type="journal article" date="2024" name="Commun. Biol.">
        <title>Comparative genomic analysis of thermophilic fungi reveals convergent evolutionary adaptations and gene losses.</title>
        <authorList>
            <person name="Steindorff A.S."/>
            <person name="Aguilar-Pontes M.V."/>
            <person name="Robinson A.J."/>
            <person name="Andreopoulos B."/>
            <person name="LaButti K."/>
            <person name="Kuo A."/>
            <person name="Mondo S."/>
            <person name="Riley R."/>
            <person name="Otillar R."/>
            <person name="Haridas S."/>
            <person name="Lipzen A."/>
            <person name="Grimwood J."/>
            <person name="Schmutz J."/>
            <person name="Clum A."/>
            <person name="Reid I.D."/>
            <person name="Moisan M.C."/>
            <person name="Butler G."/>
            <person name="Nguyen T.T.M."/>
            <person name="Dewar K."/>
            <person name="Conant G."/>
            <person name="Drula E."/>
            <person name="Henrissat B."/>
            <person name="Hansel C."/>
            <person name="Singer S."/>
            <person name="Hutchinson M.I."/>
            <person name="de Vries R.P."/>
            <person name="Natvig D.O."/>
            <person name="Powell A.J."/>
            <person name="Tsang A."/>
            <person name="Grigoriev I.V."/>
        </authorList>
    </citation>
    <scope>NUCLEOTIDE SEQUENCE [LARGE SCALE GENOMIC DNA]</scope>
    <source>
        <strain evidence="8 9">CBS 620.91</strain>
    </source>
</reference>
<proteinExistence type="predicted"/>
<comment type="cofactor">
    <cofactor evidence="1">
        <name>Zn(2+)</name>
        <dbReference type="ChEBI" id="CHEBI:29105"/>
    </cofactor>
</comment>
<dbReference type="PANTHER" id="PTHR15910:SF1">
    <property type="entry name" value="ARCHAEMETZINCIN-2"/>
    <property type="match status" value="1"/>
</dbReference>
<sequence length="453" mass="50489">MSSCNHSTLHLDVSPHAAATDFERPSLARRQAATTPSGRATNKQDVLQDHARLESLFPAPLVLPGDALAIAPEDSPPQSLRSWTLDKDRNPVTQQRRTIYVAPTPKFATDLGPTYHLQWRPLALNLPGVEKDVDRACLGAQSVRDYLEAFYHPLPVKMLPGEVQWVPWDEENGDHRKGHKDLRYLGLQIGDGVSRITVRRCPDKAYRYQLRVGDLLDAVADALPQDAYALLLVMEADMYEDDEDEFCCGRAYGGSRVAVVSGARYHPVFDAARGGREHDWPFSHCAEFKTALQEKTASSDVDAAMEATVQAGLNLPAPSRGPIPGVDLSMSRDDPGIRFSLLWLSRVARTAAHEVGHCFCLEHCPYYACIMQDTAGVAEDLRQPPYLCPVCLAKFARAVRDGDSRTATDDDASFYVSRYKALVQVCARWEFATPMFAAYRCWLEKRIDLLQSR</sequence>
<dbReference type="EMBL" id="JAZGSY010000398">
    <property type="protein sequence ID" value="KAL1836540.1"/>
    <property type="molecule type" value="Genomic_DNA"/>
</dbReference>
<name>A0ABR3V483_HUMIN</name>
<evidence type="ECO:0000256" key="4">
    <source>
        <dbReference type="ARBA" id="ARBA00022801"/>
    </source>
</evidence>